<reference evidence="2 3" key="1">
    <citation type="journal article" date="2011" name="Science">
        <title>The ecoresponsive genome of Daphnia pulex.</title>
        <authorList>
            <person name="Colbourne J.K."/>
            <person name="Pfrender M.E."/>
            <person name="Gilbert D."/>
            <person name="Thomas W.K."/>
            <person name="Tucker A."/>
            <person name="Oakley T.H."/>
            <person name="Tokishita S."/>
            <person name="Aerts A."/>
            <person name="Arnold G.J."/>
            <person name="Basu M.K."/>
            <person name="Bauer D.J."/>
            <person name="Caceres C.E."/>
            <person name="Carmel L."/>
            <person name="Casola C."/>
            <person name="Choi J.H."/>
            <person name="Detter J.C."/>
            <person name="Dong Q."/>
            <person name="Dusheyko S."/>
            <person name="Eads B.D."/>
            <person name="Frohlich T."/>
            <person name="Geiler-Samerotte K.A."/>
            <person name="Gerlach D."/>
            <person name="Hatcher P."/>
            <person name="Jogdeo S."/>
            <person name="Krijgsveld J."/>
            <person name="Kriventseva E.V."/>
            <person name="Kultz D."/>
            <person name="Laforsch C."/>
            <person name="Lindquist E."/>
            <person name="Lopez J."/>
            <person name="Manak J.R."/>
            <person name="Muller J."/>
            <person name="Pangilinan J."/>
            <person name="Patwardhan R.P."/>
            <person name="Pitluck S."/>
            <person name="Pritham E.J."/>
            <person name="Rechtsteiner A."/>
            <person name="Rho M."/>
            <person name="Rogozin I.B."/>
            <person name="Sakarya O."/>
            <person name="Salamov A."/>
            <person name="Schaack S."/>
            <person name="Shapiro H."/>
            <person name="Shiga Y."/>
            <person name="Skalitzky C."/>
            <person name="Smith Z."/>
            <person name="Souvorov A."/>
            <person name="Sung W."/>
            <person name="Tang Z."/>
            <person name="Tsuchiya D."/>
            <person name="Tu H."/>
            <person name="Vos H."/>
            <person name="Wang M."/>
            <person name="Wolf Y.I."/>
            <person name="Yamagata H."/>
            <person name="Yamada T."/>
            <person name="Ye Y."/>
            <person name="Shaw J.R."/>
            <person name="Andrews J."/>
            <person name="Crease T.J."/>
            <person name="Tang H."/>
            <person name="Lucas S.M."/>
            <person name="Robertson H.M."/>
            <person name="Bork P."/>
            <person name="Koonin E.V."/>
            <person name="Zdobnov E.M."/>
            <person name="Grigoriev I.V."/>
            <person name="Lynch M."/>
            <person name="Boore J.L."/>
        </authorList>
    </citation>
    <scope>NUCLEOTIDE SEQUENCE [LARGE SCALE GENOMIC DNA]</scope>
</reference>
<evidence type="ECO:0000313" key="2">
    <source>
        <dbReference type="EMBL" id="EFX82721.1"/>
    </source>
</evidence>
<dbReference type="KEGG" id="dpx:DAPPUDRAFT_241073"/>
<dbReference type="AlphaFoldDB" id="E9GDC5"/>
<dbReference type="EMBL" id="GL732539">
    <property type="protein sequence ID" value="EFX82721.1"/>
    <property type="molecule type" value="Genomic_DNA"/>
</dbReference>
<gene>
    <name evidence="2" type="ORF">DAPPUDRAFT_241073</name>
</gene>
<keyword evidence="1" id="KW-0472">Membrane</keyword>
<keyword evidence="1" id="KW-1133">Transmembrane helix</keyword>
<dbReference type="InParanoid" id="E9GDC5"/>
<evidence type="ECO:0000313" key="3">
    <source>
        <dbReference type="Proteomes" id="UP000000305"/>
    </source>
</evidence>
<protein>
    <submittedName>
        <fullName evidence="2">Uncharacterized protein</fullName>
    </submittedName>
</protein>
<dbReference type="Proteomes" id="UP000000305">
    <property type="component" value="Unassembled WGS sequence"/>
</dbReference>
<dbReference type="HOGENOM" id="CLU_2040395_0_0_1"/>
<proteinExistence type="predicted"/>
<evidence type="ECO:0000256" key="1">
    <source>
        <dbReference type="SAM" id="Phobius"/>
    </source>
</evidence>
<accession>E9GDC5</accession>
<sequence length="121" mass="13633">MENLLNLNHGHWTTLAIFGAVLIENMTSSYGLLNPPQEARRKKEKEVNGHLEIEDQRRCSCWIIFIKRDASSRRCGPFNRERVEWKMDAHFLSCRLQQSGASSDMTSHSAAAAAGHPAPSI</sequence>
<keyword evidence="3" id="KW-1185">Reference proteome</keyword>
<organism evidence="2 3">
    <name type="scientific">Daphnia pulex</name>
    <name type="common">Water flea</name>
    <dbReference type="NCBI Taxonomy" id="6669"/>
    <lineage>
        <taxon>Eukaryota</taxon>
        <taxon>Metazoa</taxon>
        <taxon>Ecdysozoa</taxon>
        <taxon>Arthropoda</taxon>
        <taxon>Crustacea</taxon>
        <taxon>Branchiopoda</taxon>
        <taxon>Diplostraca</taxon>
        <taxon>Cladocera</taxon>
        <taxon>Anomopoda</taxon>
        <taxon>Daphniidae</taxon>
        <taxon>Daphnia</taxon>
    </lineage>
</organism>
<feature type="transmembrane region" description="Helical" evidence="1">
    <location>
        <begin position="12"/>
        <end position="33"/>
    </location>
</feature>
<keyword evidence="1" id="KW-0812">Transmembrane</keyword>
<name>E9GDC5_DAPPU</name>